<accession>A0ABX1SBW8</accession>
<keyword evidence="1" id="KW-0472">Membrane</keyword>
<sequence>MSTENTVADRLVDDARKKTAKQESPTLGKAGLIVGIIAVIASPVSIAGWILGLAALVLGAVSVRRPMSAKQAQIAMVLGFAALVVATFFFTRNLAGM</sequence>
<gene>
    <name evidence="2" type="ORF">HF526_17310</name>
</gene>
<proteinExistence type="predicted"/>
<dbReference type="Proteomes" id="UP000820669">
    <property type="component" value="Unassembled WGS sequence"/>
</dbReference>
<evidence type="ECO:0000256" key="1">
    <source>
        <dbReference type="SAM" id="Phobius"/>
    </source>
</evidence>
<keyword evidence="1" id="KW-1133">Transmembrane helix</keyword>
<evidence type="ECO:0000313" key="2">
    <source>
        <dbReference type="EMBL" id="NMH99055.1"/>
    </source>
</evidence>
<dbReference type="EMBL" id="JAAXLA010000030">
    <property type="protein sequence ID" value="NMH99055.1"/>
    <property type="molecule type" value="Genomic_DNA"/>
</dbReference>
<evidence type="ECO:0000313" key="3">
    <source>
        <dbReference type="Proteomes" id="UP000820669"/>
    </source>
</evidence>
<keyword evidence="3" id="KW-1185">Reference proteome</keyword>
<feature type="transmembrane region" description="Helical" evidence="1">
    <location>
        <begin position="73"/>
        <end position="91"/>
    </location>
</feature>
<name>A0ABX1SBW8_9PSEU</name>
<dbReference type="RefSeq" id="WP_169382494.1">
    <property type="nucleotide sequence ID" value="NZ_JAAXLA010000030.1"/>
</dbReference>
<protein>
    <submittedName>
        <fullName evidence="2">Uncharacterized protein</fullName>
    </submittedName>
</protein>
<feature type="transmembrane region" description="Helical" evidence="1">
    <location>
        <begin position="32"/>
        <end position="61"/>
    </location>
</feature>
<organism evidence="2 3">
    <name type="scientific">Pseudonocardia acidicola</name>
    <dbReference type="NCBI Taxonomy" id="2724939"/>
    <lineage>
        <taxon>Bacteria</taxon>
        <taxon>Bacillati</taxon>
        <taxon>Actinomycetota</taxon>
        <taxon>Actinomycetes</taxon>
        <taxon>Pseudonocardiales</taxon>
        <taxon>Pseudonocardiaceae</taxon>
        <taxon>Pseudonocardia</taxon>
    </lineage>
</organism>
<comment type="caution">
    <text evidence="2">The sequence shown here is derived from an EMBL/GenBank/DDBJ whole genome shotgun (WGS) entry which is preliminary data.</text>
</comment>
<keyword evidence="1" id="KW-0812">Transmembrane</keyword>
<reference evidence="2 3" key="1">
    <citation type="submission" date="2020-04" db="EMBL/GenBank/DDBJ databases">
        <authorList>
            <person name="Klaysubun C."/>
            <person name="Duangmal K."/>
            <person name="Lipun K."/>
        </authorList>
    </citation>
    <scope>NUCLEOTIDE SEQUENCE [LARGE SCALE GENOMIC DNA]</scope>
    <source>
        <strain evidence="2 3">K10HN5</strain>
    </source>
</reference>